<reference evidence="1" key="1">
    <citation type="submission" date="2021-04" db="EMBL/GenBank/DDBJ databases">
        <title>Characterizing Neisseria spp. as novel respiratory pathobionts in bronchiectasis.</title>
        <authorList>
            <person name="Li L."/>
            <person name="Mac Aogain M."/>
            <person name="Xu T."/>
            <person name="Jaggi T.K."/>
            <person name="Chan L.Y."/>
            <person name="Keir H.R."/>
            <person name="Dicker A.J."/>
            <person name="Qu J."/>
            <person name="Liu Y."/>
            <person name="Chen H.S."/>
            <person name="Koh M.S."/>
            <person name="Ong T.H."/>
            <person name="Lim A.Y.H."/>
            <person name="Abisheganaden J."/>
            <person name="Low T.B."/>
            <person name="Oliver B.G."/>
            <person name="Tan N.S."/>
            <person name="Fang M."/>
            <person name="Chalmers J.D."/>
            <person name="Chotirmall S.H."/>
        </authorList>
    </citation>
    <scope>NUCLEOTIDE SEQUENCE</scope>
    <source>
        <strain evidence="1">CG0073</strain>
    </source>
</reference>
<accession>A0A9X9I5B2</accession>
<organism evidence="1 2">
    <name type="scientific">Neisseria subflava</name>
    <dbReference type="NCBI Taxonomy" id="28449"/>
    <lineage>
        <taxon>Bacteria</taxon>
        <taxon>Pseudomonadati</taxon>
        <taxon>Pseudomonadota</taxon>
        <taxon>Betaproteobacteria</taxon>
        <taxon>Neisseriales</taxon>
        <taxon>Neisseriaceae</taxon>
        <taxon>Neisseria</taxon>
    </lineage>
</organism>
<sequence>MKRKIYRTKYGRLMLKIQTQHRNNYQSIFVLNIPNSHFEASGTVKSINSTWQFKFPNRSKQDRIFKALTQDRAEMVAESLMDAIPIFLRKAV</sequence>
<gene>
    <name evidence="1" type="ORF">KCG53_10795</name>
</gene>
<proteinExistence type="predicted"/>
<dbReference type="Proteomes" id="UP001057336">
    <property type="component" value="Chromosome"/>
</dbReference>
<dbReference type="EMBL" id="CP073118">
    <property type="protein sequence ID" value="UTG75551.1"/>
    <property type="molecule type" value="Genomic_DNA"/>
</dbReference>
<dbReference type="AlphaFoldDB" id="A0A9X9I5B2"/>
<evidence type="ECO:0000313" key="2">
    <source>
        <dbReference type="Proteomes" id="UP001057336"/>
    </source>
</evidence>
<protein>
    <submittedName>
        <fullName evidence="1">Uncharacterized protein</fullName>
    </submittedName>
</protein>
<evidence type="ECO:0000313" key="1">
    <source>
        <dbReference type="EMBL" id="UTG75551.1"/>
    </source>
</evidence>
<name>A0A9X9I5B2_NEISU</name>